<evidence type="ECO:0000313" key="1">
    <source>
        <dbReference type="EMBL" id="WAH36097.1"/>
    </source>
</evidence>
<proteinExistence type="predicted"/>
<organism evidence="1 2">
    <name type="scientific">Alicyclobacillus dauci</name>
    <dbReference type="NCBI Taxonomy" id="1475485"/>
    <lineage>
        <taxon>Bacteria</taxon>
        <taxon>Bacillati</taxon>
        <taxon>Bacillota</taxon>
        <taxon>Bacilli</taxon>
        <taxon>Bacillales</taxon>
        <taxon>Alicyclobacillaceae</taxon>
        <taxon>Alicyclobacillus</taxon>
    </lineage>
</organism>
<dbReference type="Proteomes" id="UP001164803">
    <property type="component" value="Chromosome"/>
</dbReference>
<protein>
    <submittedName>
        <fullName evidence="1">Uncharacterized protein</fullName>
    </submittedName>
</protein>
<reference evidence="1" key="1">
    <citation type="submission" date="2022-08" db="EMBL/GenBank/DDBJ databases">
        <title>Alicyclobacillus dauci DSM2870, complete genome.</title>
        <authorList>
            <person name="Wang Q."/>
            <person name="Cai R."/>
            <person name="Wang Z."/>
        </authorList>
    </citation>
    <scope>NUCLEOTIDE SEQUENCE</scope>
    <source>
        <strain evidence="1">DSM 28700</strain>
    </source>
</reference>
<name>A0ABY6Z055_9BACL</name>
<evidence type="ECO:0000313" key="2">
    <source>
        <dbReference type="Proteomes" id="UP001164803"/>
    </source>
</evidence>
<sequence>MFHIDHAGGHWCDYEDIGMWKIAGLMSTMFAAPPDVSLYQTAWKS</sequence>
<accession>A0ABY6Z055</accession>
<gene>
    <name evidence="1" type="ORF">NZD86_17870</name>
</gene>
<dbReference type="RefSeq" id="WP_268043403.1">
    <property type="nucleotide sequence ID" value="NZ_CP104064.1"/>
</dbReference>
<keyword evidence="2" id="KW-1185">Reference proteome</keyword>
<dbReference type="EMBL" id="CP104064">
    <property type="protein sequence ID" value="WAH36097.1"/>
    <property type="molecule type" value="Genomic_DNA"/>
</dbReference>